<evidence type="ECO:0000313" key="2">
    <source>
        <dbReference type="Ensembl" id="ENSSOCP00000007307.1"/>
    </source>
</evidence>
<evidence type="ECO:0000259" key="1">
    <source>
        <dbReference type="PROSITE" id="PS50954"/>
    </source>
</evidence>
<dbReference type="GO" id="GO:0006998">
    <property type="term" value="P:nuclear envelope organization"/>
    <property type="evidence" value="ECO:0007669"/>
    <property type="project" value="TreeGrafter"/>
</dbReference>
<organism evidence="2 3">
    <name type="scientific">Strix occidentalis caurina</name>
    <name type="common">northern spotted owl</name>
    <dbReference type="NCBI Taxonomy" id="311401"/>
    <lineage>
        <taxon>Eukaryota</taxon>
        <taxon>Metazoa</taxon>
        <taxon>Chordata</taxon>
        <taxon>Craniata</taxon>
        <taxon>Vertebrata</taxon>
        <taxon>Euteleostomi</taxon>
        <taxon>Archelosauria</taxon>
        <taxon>Archosauria</taxon>
        <taxon>Dinosauria</taxon>
        <taxon>Saurischia</taxon>
        <taxon>Theropoda</taxon>
        <taxon>Coelurosauria</taxon>
        <taxon>Aves</taxon>
        <taxon>Neognathae</taxon>
        <taxon>Neoaves</taxon>
        <taxon>Telluraves</taxon>
        <taxon>Strigiformes</taxon>
        <taxon>Strigidae</taxon>
        <taxon>Strix</taxon>
    </lineage>
</organism>
<dbReference type="GO" id="GO:0030514">
    <property type="term" value="P:negative regulation of BMP signaling pathway"/>
    <property type="evidence" value="ECO:0007669"/>
    <property type="project" value="TreeGrafter"/>
</dbReference>
<dbReference type="InterPro" id="IPR052277">
    <property type="entry name" value="INM_ESCRT-Associated"/>
</dbReference>
<dbReference type="PANTHER" id="PTHR13428">
    <property type="entry name" value="INNER NUCLEAR MEMBRANE PROTEIN MAN1 LEM DOMAIN CONTAINING PROTEIN"/>
    <property type="match status" value="1"/>
</dbReference>
<evidence type="ECO:0000313" key="3">
    <source>
        <dbReference type="Proteomes" id="UP000694551"/>
    </source>
</evidence>
<dbReference type="Gene3D" id="1.10.720.40">
    <property type="match status" value="1"/>
</dbReference>
<proteinExistence type="predicted"/>
<dbReference type="PANTHER" id="PTHR13428:SF8">
    <property type="entry name" value="LEM DOMAIN-CONTAINING PROTEIN 2"/>
    <property type="match status" value="1"/>
</dbReference>
<dbReference type="SMART" id="SM00540">
    <property type="entry name" value="LEM"/>
    <property type="match status" value="1"/>
</dbReference>
<dbReference type="SUPFAM" id="SSF63451">
    <property type="entry name" value="LEM domain"/>
    <property type="match status" value="1"/>
</dbReference>
<reference evidence="2" key="2">
    <citation type="submission" date="2025-09" db="UniProtKB">
        <authorList>
            <consortium name="Ensembl"/>
        </authorList>
    </citation>
    <scope>IDENTIFICATION</scope>
</reference>
<dbReference type="PROSITE" id="PS50954">
    <property type="entry name" value="LEM"/>
    <property type="match status" value="1"/>
</dbReference>
<sequence length="93" mass="10160">MADLTDAELRKELIALGYRPGPITATTRKVYIKKLGCLRAEVAAARRRGHGPPSSPARTSARPHLAFGSSKPWVLWRVTLLLGQGCILRLSIV</sequence>
<name>A0A8D0EYR7_STROC</name>
<protein>
    <recommendedName>
        <fullName evidence="1">LEM domain-containing protein</fullName>
    </recommendedName>
</protein>
<dbReference type="InterPro" id="IPR011015">
    <property type="entry name" value="LEM/LEM-like_dom_sf"/>
</dbReference>
<feature type="domain" description="LEM" evidence="1">
    <location>
        <begin position="1"/>
        <end position="42"/>
    </location>
</feature>
<dbReference type="Pfam" id="PF03020">
    <property type="entry name" value="LEM"/>
    <property type="match status" value="1"/>
</dbReference>
<dbReference type="AlphaFoldDB" id="A0A8D0EYR7"/>
<dbReference type="FunFam" id="1.10.720.40:FF:000001">
    <property type="entry name" value="LEM domain containing 2, isoform CRA_a"/>
    <property type="match status" value="1"/>
</dbReference>
<dbReference type="InterPro" id="IPR003887">
    <property type="entry name" value="LEM_dom"/>
</dbReference>
<dbReference type="Proteomes" id="UP000694551">
    <property type="component" value="Unplaced"/>
</dbReference>
<dbReference type="GO" id="GO:0031490">
    <property type="term" value="F:chromatin DNA binding"/>
    <property type="evidence" value="ECO:0007669"/>
    <property type="project" value="TreeGrafter"/>
</dbReference>
<reference evidence="2" key="1">
    <citation type="submission" date="2025-08" db="UniProtKB">
        <authorList>
            <consortium name="Ensembl"/>
        </authorList>
    </citation>
    <scope>IDENTIFICATION</scope>
</reference>
<keyword evidence="3" id="KW-1185">Reference proteome</keyword>
<accession>A0A8D0EYR7</accession>
<dbReference type="Ensembl" id="ENSSOCT00000007487.1">
    <property type="protein sequence ID" value="ENSSOCP00000007307.1"/>
    <property type="gene ID" value="ENSSOCG00000005619.1"/>
</dbReference>